<evidence type="ECO:0000313" key="1">
    <source>
        <dbReference type="EMBL" id="ODQ44482.1"/>
    </source>
</evidence>
<accession>A0A1E3NED6</accession>
<dbReference type="AlphaFoldDB" id="A0A1E3NED6"/>
<keyword evidence="2" id="KW-1185">Reference proteome</keyword>
<gene>
    <name evidence="1" type="ORF">PICMEDRAFT_18381</name>
</gene>
<dbReference type="EMBL" id="KV454007">
    <property type="protein sequence ID" value="ODQ44482.1"/>
    <property type="molecule type" value="Genomic_DNA"/>
</dbReference>
<reference evidence="1 2" key="1">
    <citation type="journal article" date="2016" name="Proc. Natl. Acad. Sci. U.S.A.">
        <title>Comparative genomics of biotechnologically important yeasts.</title>
        <authorList>
            <person name="Riley R."/>
            <person name="Haridas S."/>
            <person name="Wolfe K.H."/>
            <person name="Lopes M.R."/>
            <person name="Hittinger C.T."/>
            <person name="Goeker M."/>
            <person name="Salamov A.A."/>
            <person name="Wisecaver J.H."/>
            <person name="Long T.M."/>
            <person name="Calvey C.H."/>
            <person name="Aerts A.L."/>
            <person name="Barry K.W."/>
            <person name="Choi C."/>
            <person name="Clum A."/>
            <person name="Coughlan A.Y."/>
            <person name="Deshpande S."/>
            <person name="Douglass A.P."/>
            <person name="Hanson S.J."/>
            <person name="Klenk H.-P."/>
            <person name="LaButti K.M."/>
            <person name="Lapidus A."/>
            <person name="Lindquist E.A."/>
            <person name="Lipzen A.M."/>
            <person name="Meier-Kolthoff J.P."/>
            <person name="Ohm R.A."/>
            <person name="Otillar R.P."/>
            <person name="Pangilinan J.L."/>
            <person name="Peng Y."/>
            <person name="Rokas A."/>
            <person name="Rosa C.A."/>
            <person name="Scheuner C."/>
            <person name="Sibirny A.A."/>
            <person name="Slot J.C."/>
            <person name="Stielow J.B."/>
            <person name="Sun H."/>
            <person name="Kurtzman C.P."/>
            <person name="Blackwell M."/>
            <person name="Grigoriev I.V."/>
            <person name="Jeffries T.W."/>
        </authorList>
    </citation>
    <scope>NUCLEOTIDE SEQUENCE [LARGE SCALE GENOMIC DNA]</scope>
    <source>
        <strain evidence="1 2">NRRL Y-2026</strain>
    </source>
</reference>
<sequence>MSQRIPDLRSSVAASEDTVTLLQNRLSLVNANYTLSQSQSQSQSQASQSQLQNPDAERAQKLRVLALLRQLKTVPLKSVSSKTVPASLANCQLRTQTRQLSNTLSADVVASDLFICRSIAAMLESLLAALNASIADLQSQPSFRQQPDEIKASILLSKTDALKARARKLSSYIKVLVNDYLFGLEFSFLFKNLDEDSLKSRKQKFLKLLEVLLNNNILHPNSEHPTWVTLNSMDDPLVRFLLLNRMILVHPTIPNKIKLKDLSVDL</sequence>
<name>A0A1E3NED6_9ASCO</name>
<dbReference type="RefSeq" id="XP_019015595.1">
    <property type="nucleotide sequence ID" value="XM_019161977.1"/>
</dbReference>
<dbReference type="Proteomes" id="UP000094455">
    <property type="component" value="Unassembled WGS sequence"/>
</dbReference>
<proteinExistence type="predicted"/>
<protein>
    <submittedName>
        <fullName evidence="1">Uncharacterized protein</fullName>
    </submittedName>
</protein>
<organism evidence="1 2">
    <name type="scientific">Pichia membranifaciens NRRL Y-2026</name>
    <dbReference type="NCBI Taxonomy" id="763406"/>
    <lineage>
        <taxon>Eukaryota</taxon>
        <taxon>Fungi</taxon>
        <taxon>Dikarya</taxon>
        <taxon>Ascomycota</taxon>
        <taxon>Saccharomycotina</taxon>
        <taxon>Pichiomycetes</taxon>
        <taxon>Pichiales</taxon>
        <taxon>Pichiaceae</taxon>
        <taxon>Pichia</taxon>
    </lineage>
</organism>
<dbReference type="GeneID" id="30178664"/>
<dbReference type="OrthoDB" id="3997871at2759"/>
<evidence type="ECO:0000313" key="2">
    <source>
        <dbReference type="Proteomes" id="UP000094455"/>
    </source>
</evidence>